<dbReference type="AlphaFoldDB" id="A0A5E4Z5I2"/>
<dbReference type="InterPro" id="IPR016181">
    <property type="entry name" value="Acyl_CoA_acyltransferase"/>
</dbReference>
<reference evidence="4 5" key="1">
    <citation type="submission" date="2019-08" db="EMBL/GenBank/DDBJ databases">
        <authorList>
            <person name="Peeters C."/>
        </authorList>
    </citation>
    <scope>NUCLEOTIDE SEQUENCE [LARGE SCALE GENOMIC DNA]</scope>
    <source>
        <strain evidence="4 5">LMG 31112</strain>
    </source>
</reference>
<dbReference type="RefSeq" id="WP_150624063.1">
    <property type="nucleotide sequence ID" value="NZ_CABPSM010000024.1"/>
</dbReference>
<dbReference type="InterPro" id="IPR000182">
    <property type="entry name" value="GNAT_dom"/>
</dbReference>
<dbReference type="SUPFAM" id="SSF55729">
    <property type="entry name" value="Acyl-CoA N-acyltransferases (Nat)"/>
    <property type="match status" value="1"/>
</dbReference>
<dbReference type="PANTHER" id="PTHR43800:SF1">
    <property type="entry name" value="PEPTIDYL-LYSINE N-ACETYLTRANSFERASE YJAB"/>
    <property type="match status" value="1"/>
</dbReference>
<evidence type="ECO:0000256" key="2">
    <source>
        <dbReference type="ARBA" id="ARBA00023315"/>
    </source>
</evidence>
<evidence type="ECO:0000256" key="1">
    <source>
        <dbReference type="ARBA" id="ARBA00022679"/>
    </source>
</evidence>
<dbReference type="EMBL" id="CABPSM010000024">
    <property type="protein sequence ID" value="VVE55443.1"/>
    <property type="molecule type" value="Genomic_DNA"/>
</dbReference>
<proteinExistence type="predicted"/>
<dbReference type="Gene3D" id="3.40.630.30">
    <property type="match status" value="1"/>
</dbReference>
<keyword evidence="5" id="KW-1185">Reference proteome</keyword>
<evidence type="ECO:0000313" key="4">
    <source>
        <dbReference type="EMBL" id="VVE55443.1"/>
    </source>
</evidence>
<accession>A0A5E4Z5I2</accession>
<evidence type="ECO:0000259" key="3">
    <source>
        <dbReference type="PROSITE" id="PS51186"/>
    </source>
</evidence>
<keyword evidence="2" id="KW-0012">Acyltransferase</keyword>
<dbReference type="GO" id="GO:0016747">
    <property type="term" value="F:acyltransferase activity, transferring groups other than amino-acyl groups"/>
    <property type="evidence" value="ECO:0007669"/>
    <property type="project" value="InterPro"/>
</dbReference>
<sequence>MTAIPAARVRLATPDDAPALPLIERSAGALFCALPDLAWLADSDGTPLARHCELIGQGSAWVAVDQGDAPVAFLEAEIFGDELHVWEMSVHRDWQSRGLGRSLLTAAIEHSIRAGLAALTLTTFRDVPWNAPFYARLGFAPIAGTALSERLRRVLADEAAAGLPVARRWAMQRGLGAPQNSEKIVRQG</sequence>
<dbReference type="PANTHER" id="PTHR43800">
    <property type="entry name" value="PEPTIDYL-LYSINE N-ACETYLTRANSFERASE YJAB"/>
    <property type="match status" value="1"/>
</dbReference>
<feature type="domain" description="N-acetyltransferase" evidence="3">
    <location>
        <begin position="7"/>
        <end position="170"/>
    </location>
</feature>
<gene>
    <name evidence="4" type="ORF">PHO31112_04999</name>
</gene>
<dbReference type="Proteomes" id="UP000343317">
    <property type="component" value="Unassembled WGS sequence"/>
</dbReference>
<keyword evidence="1 4" id="KW-0808">Transferase</keyword>
<organism evidence="4 5">
    <name type="scientific">Pandoraea horticolens</name>
    <dbReference type="NCBI Taxonomy" id="2508298"/>
    <lineage>
        <taxon>Bacteria</taxon>
        <taxon>Pseudomonadati</taxon>
        <taxon>Pseudomonadota</taxon>
        <taxon>Betaproteobacteria</taxon>
        <taxon>Burkholderiales</taxon>
        <taxon>Burkholderiaceae</taxon>
        <taxon>Pandoraea</taxon>
    </lineage>
</organism>
<dbReference type="PROSITE" id="PS51186">
    <property type="entry name" value="GNAT"/>
    <property type="match status" value="1"/>
</dbReference>
<protein>
    <submittedName>
        <fullName evidence="4">GNAT family N-acetyltransferase</fullName>
    </submittedName>
</protein>
<dbReference type="CDD" id="cd04301">
    <property type="entry name" value="NAT_SF"/>
    <property type="match status" value="1"/>
</dbReference>
<name>A0A5E4Z5I2_9BURK</name>
<evidence type="ECO:0000313" key="5">
    <source>
        <dbReference type="Proteomes" id="UP000343317"/>
    </source>
</evidence>
<dbReference type="Pfam" id="PF00583">
    <property type="entry name" value="Acetyltransf_1"/>
    <property type="match status" value="1"/>
</dbReference>